<feature type="non-terminal residue" evidence="1">
    <location>
        <position position="1"/>
    </location>
</feature>
<organism evidence="1 2">
    <name type="scientific">Suillus placidus</name>
    <dbReference type="NCBI Taxonomy" id="48579"/>
    <lineage>
        <taxon>Eukaryota</taxon>
        <taxon>Fungi</taxon>
        <taxon>Dikarya</taxon>
        <taxon>Basidiomycota</taxon>
        <taxon>Agaricomycotina</taxon>
        <taxon>Agaricomycetes</taxon>
        <taxon>Agaricomycetidae</taxon>
        <taxon>Boletales</taxon>
        <taxon>Suillineae</taxon>
        <taxon>Suillaceae</taxon>
        <taxon>Suillus</taxon>
    </lineage>
</organism>
<dbReference type="OrthoDB" id="2681032at2759"/>
<accession>A0A9P7CVL7</accession>
<dbReference type="SUPFAM" id="SSF51735">
    <property type="entry name" value="NAD(P)-binding Rossmann-fold domains"/>
    <property type="match status" value="1"/>
</dbReference>
<keyword evidence="2" id="KW-1185">Reference proteome</keyword>
<gene>
    <name evidence="1" type="ORF">EV702DRAFT_983125</name>
</gene>
<comment type="caution">
    <text evidence="1">The sequence shown here is derived from an EMBL/GenBank/DDBJ whole genome shotgun (WGS) entry which is preliminary data.</text>
</comment>
<proteinExistence type="predicted"/>
<name>A0A9P7CVL7_9AGAM</name>
<dbReference type="EMBL" id="JABBWD010000184">
    <property type="protein sequence ID" value="KAG1763007.1"/>
    <property type="molecule type" value="Genomic_DNA"/>
</dbReference>
<reference evidence="1" key="1">
    <citation type="journal article" date="2020" name="New Phytol.">
        <title>Comparative genomics reveals dynamic genome evolution in host specialist ectomycorrhizal fungi.</title>
        <authorList>
            <person name="Lofgren L.A."/>
            <person name="Nguyen N.H."/>
            <person name="Vilgalys R."/>
            <person name="Ruytinx J."/>
            <person name="Liao H.L."/>
            <person name="Branco S."/>
            <person name="Kuo A."/>
            <person name="LaButti K."/>
            <person name="Lipzen A."/>
            <person name="Andreopoulos W."/>
            <person name="Pangilinan J."/>
            <person name="Riley R."/>
            <person name="Hundley H."/>
            <person name="Na H."/>
            <person name="Barry K."/>
            <person name="Grigoriev I.V."/>
            <person name="Stajich J.E."/>
            <person name="Kennedy P.G."/>
        </authorList>
    </citation>
    <scope>NUCLEOTIDE SEQUENCE</scope>
    <source>
        <strain evidence="1">DOB743</strain>
    </source>
</reference>
<sequence length="81" mass="8997">LDFNLVLPSFEPHVRGTHNLMDLTLSSLYHPKPCFTLTSSVSTLQSWDKAKGPFPEEVRYHSGVAEGLDYGASKYVCDHTG</sequence>
<dbReference type="Proteomes" id="UP000714275">
    <property type="component" value="Unassembled WGS sequence"/>
</dbReference>
<dbReference type="InterPro" id="IPR036291">
    <property type="entry name" value="NAD(P)-bd_dom_sf"/>
</dbReference>
<evidence type="ECO:0000313" key="1">
    <source>
        <dbReference type="EMBL" id="KAG1763007.1"/>
    </source>
</evidence>
<protein>
    <submittedName>
        <fullName evidence="1">Uncharacterized protein</fullName>
    </submittedName>
</protein>
<evidence type="ECO:0000313" key="2">
    <source>
        <dbReference type="Proteomes" id="UP000714275"/>
    </source>
</evidence>
<dbReference type="AlphaFoldDB" id="A0A9P7CVL7"/>
<dbReference type="Gene3D" id="3.40.50.720">
    <property type="entry name" value="NAD(P)-binding Rossmann-like Domain"/>
    <property type="match status" value="1"/>
</dbReference>